<dbReference type="PROSITE" id="PS00137">
    <property type="entry name" value="SUBTILASE_HIS"/>
    <property type="match status" value="1"/>
</dbReference>
<feature type="active site" description="Charge relay system" evidence="5">
    <location>
        <position position="177"/>
    </location>
</feature>
<comment type="caution">
    <text evidence="8">The sequence shown here is derived from an EMBL/GenBank/DDBJ whole genome shotgun (WGS) entry which is preliminary data.</text>
</comment>
<proteinExistence type="inferred from homology"/>
<dbReference type="PANTHER" id="PTHR43806">
    <property type="entry name" value="PEPTIDASE S8"/>
    <property type="match status" value="1"/>
</dbReference>
<accession>A0A540VBF4</accession>
<feature type="active site" description="Charge relay system" evidence="5">
    <location>
        <position position="234"/>
    </location>
</feature>
<dbReference type="GO" id="GO:0004252">
    <property type="term" value="F:serine-type endopeptidase activity"/>
    <property type="evidence" value="ECO:0007669"/>
    <property type="project" value="UniProtKB-UniRule"/>
</dbReference>
<evidence type="ECO:0000313" key="9">
    <source>
        <dbReference type="Proteomes" id="UP000317371"/>
    </source>
</evidence>
<dbReference type="InterPro" id="IPR013783">
    <property type="entry name" value="Ig-like_fold"/>
</dbReference>
<evidence type="ECO:0000259" key="7">
    <source>
        <dbReference type="Pfam" id="PF00082"/>
    </source>
</evidence>
<dbReference type="InterPro" id="IPR023827">
    <property type="entry name" value="Peptidase_S8_Asp-AS"/>
</dbReference>
<sequence length="769" mass="81102">MEIRRPILALLLVVGLVMPGWKVQARPQMVTDTPAASALEAEAEVDPSTLLLGLEGEPSEAELRAWLQANGLELTRRWPEFGLIAARPADEAVLASSAELYSAMEVRRAAVDQAPFIRFAEFNARIQAASRLLLNPPQEPPPNDPLLPQQWALERIGALSAWGISQGSPAITVALIDSGFDVTHPDLVNAPLWHNQAELAGVAGVDDDGNGFVDDFYGWDWVEQDNEPNDPYGHGTHVGGILAATANNGEGIAGLGRQLQILPLRVLDAQGRGYIDDLIDALYYAVRAGARIANMSLTLNTDPSALRVAVDNAYRQGLLLVAAAGNHSPGFPSPPVYWPAAYPQVMAVAATDANDQWASFSNQGTEVEVAAPGAGILSTYRNGGYGTLSGTSMATPHVSALAGLLWSLRPDLSRDQIRALIQETAEDVNGDTAPGRDASLGFGRINAHAALLAASADLGLQPLASSPQVVFKGEAVSFLVRVVTPDQGSGSLPVGGAVVYYGLGPAGEELPPQAVITGTLSNERGVATLQFQAPITAGDYTLHLQVGQAAGQTPVYVQAEPVQVEFTVTPSTLQVGQTGSLTLRLLDDEGQPMAGEMPISLVTDLGAFGDGSTARDVVVHNGVYTDTFQAGTRAGQTTIRAQIGHLRANVTVTIQPGPATEIEGPLDLPALFPPAESYSLPLTFRVTDSYGNPVGDGLPVQVFASTGSVTPTATLTISGTITTTVTIPAGQREPMVMWVVVPGTHLQKRVDLTFVVPTLWLPFIESRED</sequence>
<keyword evidence="3 5" id="KW-0378">Hydrolase</keyword>
<dbReference type="Gene3D" id="2.60.40.10">
    <property type="entry name" value="Immunoglobulins"/>
    <property type="match status" value="2"/>
</dbReference>
<dbReference type="EMBL" id="VIGC01000041">
    <property type="protein sequence ID" value="TQE93393.1"/>
    <property type="molecule type" value="Genomic_DNA"/>
</dbReference>
<dbReference type="RefSeq" id="WP_141612254.1">
    <property type="nucleotide sequence ID" value="NZ_VIGC02000041.1"/>
</dbReference>
<dbReference type="PRINTS" id="PR00723">
    <property type="entry name" value="SUBTILISIN"/>
</dbReference>
<dbReference type="InterPro" id="IPR008964">
    <property type="entry name" value="Invasin/intimin_cell_adhesion"/>
</dbReference>
<dbReference type="InterPro" id="IPR036852">
    <property type="entry name" value="Peptidase_S8/S53_dom_sf"/>
</dbReference>
<dbReference type="InParanoid" id="A0A540VBF4"/>
<comment type="similarity">
    <text evidence="1 5 6">Belongs to the peptidase S8 family.</text>
</comment>
<evidence type="ECO:0000256" key="2">
    <source>
        <dbReference type="ARBA" id="ARBA00022670"/>
    </source>
</evidence>
<evidence type="ECO:0000256" key="5">
    <source>
        <dbReference type="PROSITE-ProRule" id="PRU01240"/>
    </source>
</evidence>
<dbReference type="InterPro" id="IPR023828">
    <property type="entry name" value="Peptidase_S8_Ser-AS"/>
</dbReference>
<dbReference type="PROSITE" id="PS00138">
    <property type="entry name" value="SUBTILASE_SER"/>
    <property type="match status" value="1"/>
</dbReference>
<keyword evidence="2 5" id="KW-0645">Protease</keyword>
<evidence type="ECO:0000256" key="6">
    <source>
        <dbReference type="RuleBase" id="RU003355"/>
    </source>
</evidence>
<dbReference type="AlphaFoldDB" id="A0A540VBF4"/>
<feature type="active site" description="Charge relay system" evidence="5">
    <location>
        <position position="392"/>
    </location>
</feature>
<dbReference type="InterPro" id="IPR034204">
    <property type="entry name" value="PfSUB1-like_cat_dom"/>
</dbReference>
<dbReference type="InterPro" id="IPR050131">
    <property type="entry name" value="Peptidase_S8_subtilisin-like"/>
</dbReference>
<gene>
    <name evidence="8" type="ORF">FKZ61_21640</name>
</gene>
<evidence type="ECO:0000256" key="1">
    <source>
        <dbReference type="ARBA" id="ARBA00011073"/>
    </source>
</evidence>
<dbReference type="GO" id="GO:0006508">
    <property type="term" value="P:proteolysis"/>
    <property type="evidence" value="ECO:0007669"/>
    <property type="project" value="UniProtKB-KW"/>
</dbReference>
<dbReference type="OrthoDB" id="9798386at2"/>
<protein>
    <submittedName>
        <fullName evidence="8">S8 family serine peptidase</fullName>
    </submittedName>
</protein>
<dbReference type="PROSITE" id="PS51892">
    <property type="entry name" value="SUBTILASE"/>
    <property type="match status" value="1"/>
</dbReference>
<evidence type="ECO:0000256" key="3">
    <source>
        <dbReference type="ARBA" id="ARBA00022801"/>
    </source>
</evidence>
<keyword evidence="4 5" id="KW-0720">Serine protease</keyword>
<dbReference type="SUPFAM" id="SSF49373">
    <property type="entry name" value="Invasin/intimin cell-adhesion fragments"/>
    <property type="match status" value="1"/>
</dbReference>
<name>A0A540VBF4_9CHLR</name>
<dbReference type="PANTHER" id="PTHR43806:SF11">
    <property type="entry name" value="CEREVISIN-RELATED"/>
    <property type="match status" value="1"/>
</dbReference>
<dbReference type="InterPro" id="IPR015500">
    <property type="entry name" value="Peptidase_S8_subtilisin-rel"/>
</dbReference>
<dbReference type="Gene3D" id="3.40.50.200">
    <property type="entry name" value="Peptidase S8/S53 domain"/>
    <property type="match status" value="1"/>
</dbReference>
<dbReference type="FunCoup" id="A0A540VBF4">
    <property type="interactions" value="215"/>
</dbReference>
<evidence type="ECO:0000313" key="8">
    <source>
        <dbReference type="EMBL" id="TQE93393.1"/>
    </source>
</evidence>
<feature type="domain" description="Peptidase S8/S53" evidence="7">
    <location>
        <begin position="170"/>
        <end position="443"/>
    </location>
</feature>
<dbReference type="CDD" id="cd07473">
    <property type="entry name" value="Peptidases_S8_Subtilisin_like"/>
    <property type="match status" value="1"/>
</dbReference>
<keyword evidence="9" id="KW-1185">Reference proteome</keyword>
<dbReference type="SUPFAM" id="SSF52743">
    <property type="entry name" value="Subtilisin-like"/>
    <property type="match status" value="1"/>
</dbReference>
<dbReference type="InterPro" id="IPR000209">
    <property type="entry name" value="Peptidase_S8/S53_dom"/>
</dbReference>
<dbReference type="Proteomes" id="UP000317371">
    <property type="component" value="Unassembled WGS sequence"/>
</dbReference>
<dbReference type="Pfam" id="PF00082">
    <property type="entry name" value="Peptidase_S8"/>
    <property type="match status" value="1"/>
</dbReference>
<dbReference type="PROSITE" id="PS00136">
    <property type="entry name" value="SUBTILASE_ASP"/>
    <property type="match status" value="1"/>
</dbReference>
<reference evidence="8 9" key="1">
    <citation type="submission" date="2019-06" db="EMBL/GenBank/DDBJ databases">
        <title>Genome sequence of Litorilinea aerophila BAA-2444.</title>
        <authorList>
            <person name="Maclea K.S."/>
            <person name="Maurais E.G."/>
            <person name="Iannazzi L.C."/>
        </authorList>
    </citation>
    <scope>NUCLEOTIDE SEQUENCE [LARGE SCALE GENOMIC DNA]</scope>
    <source>
        <strain evidence="8 9">ATCC BAA-2444</strain>
    </source>
</reference>
<dbReference type="InterPro" id="IPR022398">
    <property type="entry name" value="Peptidase_S8_His-AS"/>
</dbReference>
<organism evidence="8 9">
    <name type="scientific">Litorilinea aerophila</name>
    <dbReference type="NCBI Taxonomy" id="1204385"/>
    <lineage>
        <taxon>Bacteria</taxon>
        <taxon>Bacillati</taxon>
        <taxon>Chloroflexota</taxon>
        <taxon>Caldilineae</taxon>
        <taxon>Caldilineales</taxon>
        <taxon>Caldilineaceae</taxon>
        <taxon>Litorilinea</taxon>
    </lineage>
</organism>
<evidence type="ECO:0000256" key="4">
    <source>
        <dbReference type="ARBA" id="ARBA00022825"/>
    </source>
</evidence>